<dbReference type="Gene3D" id="3.40.50.1980">
    <property type="entry name" value="Nitrogenase molybdenum iron protein domain"/>
    <property type="match status" value="2"/>
</dbReference>
<keyword evidence="5" id="KW-1185">Reference proteome</keyword>
<sequence length="304" mass="33214">MKNRALRVILILALGMFCSGLSVSPGEAKTFTDTTGCTVTVPDRPLRVVSLAPSITEIVFSLEKGSFLTGVTRYSDYPEAAKKLPRVGSYIRPELETIVSLKPDLCLAVKDGNPEKVVERIKAFGIPVYTVNPDGIDTIIRSINEIGDLLNATYKARAITGAMEAQLASIDRAIAGVAHKPRLFFQIGISPIVSVGTHTFLDEMIRRAGGENIVTSKTPYPRFSKEQVLALAPEMIIITSMARNDDFESVKQGWESWPSLPAVQMNNIHIVNSDILDRPTPRVVDGLAMLAALIHPTLFKEAVR</sequence>
<evidence type="ECO:0000256" key="1">
    <source>
        <dbReference type="ARBA" id="ARBA00022729"/>
    </source>
</evidence>
<feature type="signal peptide" evidence="2">
    <location>
        <begin position="1"/>
        <end position="28"/>
    </location>
</feature>
<dbReference type="STRING" id="419481.SAMN05216233_10817"/>
<dbReference type="SUPFAM" id="SSF53807">
    <property type="entry name" value="Helical backbone' metal receptor"/>
    <property type="match status" value="1"/>
</dbReference>
<dbReference type="RefSeq" id="WP_092210884.1">
    <property type="nucleotide sequence ID" value="NZ_FMUX01000008.1"/>
</dbReference>
<dbReference type="Proteomes" id="UP000198870">
    <property type="component" value="Unassembled WGS sequence"/>
</dbReference>
<dbReference type="PROSITE" id="PS50983">
    <property type="entry name" value="FE_B12_PBP"/>
    <property type="match status" value="1"/>
</dbReference>
<proteinExistence type="predicted"/>
<dbReference type="OrthoDB" id="9787830at2"/>
<dbReference type="PANTHER" id="PTHR30535">
    <property type="entry name" value="VITAMIN B12-BINDING PROTEIN"/>
    <property type="match status" value="1"/>
</dbReference>
<feature type="chain" id="PRO_5011431714" evidence="2">
    <location>
        <begin position="29"/>
        <end position="304"/>
    </location>
</feature>
<dbReference type="InterPro" id="IPR050902">
    <property type="entry name" value="ABC_Transporter_SBP"/>
</dbReference>
<dbReference type="InterPro" id="IPR054828">
    <property type="entry name" value="Vit_B12_bind_prot"/>
</dbReference>
<feature type="domain" description="Fe/B12 periplasmic-binding" evidence="3">
    <location>
        <begin position="47"/>
        <end position="298"/>
    </location>
</feature>
<name>A0A1G5FF55_9BACT</name>
<dbReference type="CDD" id="cd01144">
    <property type="entry name" value="BtuF"/>
    <property type="match status" value="1"/>
</dbReference>
<dbReference type="Pfam" id="PF01497">
    <property type="entry name" value="Peripla_BP_2"/>
    <property type="match status" value="1"/>
</dbReference>
<evidence type="ECO:0000313" key="4">
    <source>
        <dbReference type="EMBL" id="SCY37510.1"/>
    </source>
</evidence>
<dbReference type="EMBL" id="FMUX01000008">
    <property type="protein sequence ID" value="SCY37510.1"/>
    <property type="molecule type" value="Genomic_DNA"/>
</dbReference>
<dbReference type="AlphaFoldDB" id="A0A1G5FF55"/>
<dbReference type="NCBIfam" id="NF038402">
    <property type="entry name" value="TroA_like"/>
    <property type="match status" value="1"/>
</dbReference>
<protein>
    <submittedName>
        <fullName evidence="4">Iron complex transport system substrate-binding protein</fullName>
    </submittedName>
</protein>
<gene>
    <name evidence="4" type="ORF">SAMN05216233_10817</name>
</gene>
<organism evidence="4 5">
    <name type="scientific">Desulfoluna spongiiphila</name>
    <dbReference type="NCBI Taxonomy" id="419481"/>
    <lineage>
        <taxon>Bacteria</taxon>
        <taxon>Pseudomonadati</taxon>
        <taxon>Thermodesulfobacteriota</taxon>
        <taxon>Desulfobacteria</taxon>
        <taxon>Desulfobacterales</taxon>
        <taxon>Desulfolunaceae</taxon>
        <taxon>Desulfoluna</taxon>
    </lineage>
</organism>
<evidence type="ECO:0000256" key="2">
    <source>
        <dbReference type="SAM" id="SignalP"/>
    </source>
</evidence>
<keyword evidence="1 2" id="KW-0732">Signal</keyword>
<reference evidence="4 5" key="1">
    <citation type="submission" date="2016-10" db="EMBL/GenBank/DDBJ databases">
        <authorList>
            <person name="de Groot N.N."/>
        </authorList>
    </citation>
    <scope>NUCLEOTIDE SEQUENCE [LARGE SCALE GENOMIC DNA]</scope>
    <source>
        <strain evidence="4 5">AA1</strain>
    </source>
</reference>
<dbReference type="GO" id="GO:0071281">
    <property type="term" value="P:cellular response to iron ion"/>
    <property type="evidence" value="ECO:0007669"/>
    <property type="project" value="TreeGrafter"/>
</dbReference>
<dbReference type="InterPro" id="IPR002491">
    <property type="entry name" value="ABC_transptr_periplasmic_BD"/>
</dbReference>
<evidence type="ECO:0000313" key="5">
    <source>
        <dbReference type="Proteomes" id="UP000198870"/>
    </source>
</evidence>
<evidence type="ECO:0000259" key="3">
    <source>
        <dbReference type="PROSITE" id="PS50983"/>
    </source>
</evidence>
<accession>A0A1G5FF55</accession>
<dbReference type="PANTHER" id="PTHR30535:SF34">
    <property type="entry name" value="MOLYBDATE-BINDING PROTEIN MOLA"/>
    <property type="match status" value="1"/>
</dbReference>